<dbReference type="RefSeq" id="WP_044849394.1">
    <property type="nucleotide sequence ID" value="NZ_CP016174.1"/>
</dbReference>
<sequence>MRRSNQFLSVAVGAVVVLAGGCSDQKSGNPTPAPSPPPASTQLPRDGAPTVPEPIKNTAGAETDPCSAVKTSQIEELGGKVEKTVTDDGALGKNCGWIFEEGPSNVNAGLVVGNKEGLSSLYAKKAHGDFVTFKPIDPIEGYPAVIYGTTGGRAGFCNLAVGLRDDLVYTVVPQLYTGNPMLSDPCGFAAKVAAAAIKNFKRA</sequence>
<name>A0A193BQ75_AMYOR</name>
<protein>
    <recommendedName>
        <fullName evidence="4">DUF3558 domain-containing protein</fullName>
    </recommendedName>
</protein>
<dbReference type="KEGG" id="aori:SD37_00895"/>
<dbReference type="PROSITE" id="PS51257">
    <property type="entry name" value="PROKAR_LIPOPROTEIN"/>
    <property type="match status" value="1"/>
</dbReference>
<dbReference type="Pfam" id="PF12079">
    <property type="entry name" value="DUF3558"/>
    <property type="match status" value="1"/>
</dbReference>
<dbReference type="AlphaFoldDB" id="A0A193BQ75"/>
<evidence type="ECO:0000313" key="3">
    <source>
        <dbReference type="Proteomes" id="UP000093695"/>
    </source>
</evidence>
<accession>A0A193BQ75</accession>
<evidence type="ECO:0000256" key="1">
    <source>
        <dbReference type="SAM" id="MobiDB-lite"/>
    </source>
</evidence>
<feature type="region of interest" description="Disordered" evidence="1">
    <location>
        <begin position="23"/>
        <end position="66"/>
    </location>
</feature>
<gene>
    <name evidence="2" type="ORF">SD37_00895</name>
</gene>
<dbReference type="STRING" id="31958.SD37_00895"/>
<evidence type="ECO:0008006" key="4">
    <source>
        <dbReference type="Google" id="ProtNLM"/>
    </source>
</evidence>
<dbReference type="EMBL" id="CP016174">
    <property type="protein sequence ID" value="ANN14353.1"/>
    <property type="molecule type" value="Genomic_DNA"/>
</dbReference>
<dbReference type="InterPro" id="IPR024520">
    <property type="entry name" value="DUF3558"/>
</dbReference>
<keyword evidence="3" id="KW-1185">Reference proteome</keyword>
<proteinExistence type="predicted"/>
<evidence type="ECO:0000313" key="2">
    <source>
        <dbReference type="EMBL" id="ANN14353.1"/>
    </source>
</evidence>
<dbReference type="Proteomes" id="UP000093695">
    <property type="component" value="Chromosome"/>
</dbReference>
<reference evidence="2 3" key="1">
    <citation type="journal article" date="2015" name="Genome Announc.">
        <title>Draft Genome Sequence of Norvancomycin-Producing Strain Amycolatopsis orientalis CPCC200066.</title>
        <authorList>
            <person name="Lei X."/>
            <person name="Yuan F."/>
            <person name="Shi Y."/>
            <person name="Li X."/>
            <person name="Wang L."/>
            <person name="Hong B."/>
        </authorList>
    </citation>
    <scope>NUCLEOTIDE SEQUENCE [LARGE SCALE GENOMIC DNA]</scope>
    <source>
        <strain evidence="2 3">B-37</strain>
    </source>
</reference>
<organism evidence="2 3">
    <name type="scientific">Amycolatopsis orientalis</name>
    <name type="common">Nocardia orientalis</name>
    <dbReference type="NCBI Taxonomy" id="31958"/>
    <lineage>
        <taxon>Bacteria</taxon>
        <taxon>Bacillati</taxon>
        <taxon>Actinomycetota</taxon>
        <taxon>Actinomycetes</taxon>
        <taxon>Pseudonocardiales</taxon>
        <taxon>Pseudonocardiaceae</taxon>
        <taxon>Amycolatopsis</taxon>
    </lineage>
</organism>